<accession>A0ACA9NWA1</accession>
<feature type="non-terminal residue" evidence="1">
    <location>
        <position position="216"/>
    </location>
</feature>
<evidence type="ECO:0000313" key="2">
    <source>
        <dbReference type="Proteomes" id="UP000789920"/>
    </source>
</evidence>
<evidence type="ECO:0000313" key="1">
    <source>
        <dbReference type="EMBL" id="CAG8674221.1"/>
    </source>
</evidence>
<proteinExistence type="predicted"/>
<organism evidence="1 2">
    <name type="scientific">Racocetra persica</name>
    <dbReference type="NCBI Taxonomy" id="160502"/>
    <lineage>
        <taxon>Eukaryota</taxon>
        <taxon>Fungi</taxon>
        <taxon>Fungi incertae sedis</taxon>
        <taxon>Mucoromycota</taxon>
        <taxon>Glomeromycotina</taxon>
        <taxon>Glomeromycetes</taxon>
        <taxon>Diversisporales</taxon>
        <taxon>Gigasporaceae</taxon>
        <taxon>Racocetra</taxon>
    </lineage>
</organism>
<gene>
    <name evidence="1" type="ORF">RPERSI_LOCUS8817</name>
</gene>
<dbReference type="EMBL" id="CAJVQC010016197">
    <property type="protein sequence ID" value="CAG8674221.1"/>
    <property type="molecule type" value="Genomic_DNA"/>
</dbReference>
<keyword evidence="2" id="KW-1185">Reference proteome</keyword>
<dbReference type="Proteomes" id="UP000789920">
    <property type="component" value="Unassembled WGS sequence"/>
</dbReference>
<comment type="caution">
    <text evidence="1">The sequence shown here is derived from an EMBL/GenBank/DDBJ whole genome shotgun (WGS) entry which is preliminary data.</text>
</comment>
<reference evidence="1" key="1">
    <citation type="submission" date="2021-06" db="EMBL/GenBank/DDBJ databases">
        <authorList>
            <person name="Kallberg Y."/>
            <person name="Tangrot J."/>
            <person name="Rosling A."/>
        </authorList>
    </citation>
    <scope>NUCLEOTIDE SEQUENCE</scope>
    <source>
        <strain evidence="1">MA461A</strain>
    </source>
</reference>
<protein>
    <submittedName>
        <fullName evidence="1">17227_t:CDS:1</fullName>
    </submittedName>
</protein>
<name>A0ACA9NWA1_9GLOM</name>
<sequence length="216" mass="24977">MQNHGLMSREQEKLKFYYFAMANPLPTFYNIMNIHMNFKTEYTSKYITYWNRWLKEPYNIDYGMKVLGDQMNDISRILPRQYFRMQPPLNPLSLEPTWPYGALTDGQTFWYNINNNPKYCLACLKGEIPEDKLEFSVVGSTGTGKSTTFACWSLAKALHAKNLLDLTRVIVFMPTREAVPSAYTSACAQFVKKNSWLCVAYAHGSEDGTVHKEESE</sequence>